<keyword evidence="4" id="KW-0804">Transcription</keyword>
<dbReference type="PANTHER" id="PTHR31391:SF160">
    <property type="entry name" value="B3 DOMAIN-CONTAINING PROTEIN OS01G0723500-LIKE ISOFORM X1"/>
    <property type="match status" value="1"/>
</dbReference>
<evidence type="ECO:0000313" key="8">
    <source>
        <dbReference type="EMBL" id="RZC66127.1"/>
    </source>
</evidence>
<feature type="region of interest" description="Disordered" evidence="6">
    <location>
        <begin position="331"/>
        <end position="351"/>
    </location>
</feature>
<reference evidence="8 9" key="1">
    <citation type="journal article" date="2018" name="Science">
        <title>The opium poppy genome and morphinan production.</title>
        <authorList>
            <person name="Guo L."/>
            <person name="Winzer T."/>
            <person name="Yang X."/>
            <person name="Li Y."/>
            <person name="Ning Z."/>
            <person name="He Z."/>
            <person name="Teodor R."/>
            <person name="Lu Y."/>
            <person name="Bowser T.A."/>
            <person name="Graham I.A."/>
            <person name="Ye K."/>
        </authorList>
    </citation>
    <scope>NUCLEOTIDE SEQUENCE [LARGE SCALE GENOMIC DNA]</scope>
    <source>
        <strain evidence="9">cv. HN1</strain>
        <tissue evidence="8">Leaves</tissue>
    </source>
</reference>
<evidence type="ECO:0000256" key="5">
    <source>
        <dbReference type="ARBA" id="ARBA00023242"/>
    </source>
</evidence>
<keyword evidence="5" id="KW-0539">Nucleus</keyword>
<dbReference type="STRING" id="3469.A0A4Y7JZM0"/>
<feature type="domain" description="TF-B3" evidence="7">
    <location>
        <begin position="385"/>
        <end position="481"/>
    </location>
</feature>
<dbReference type="PANTHER" id="PTHR31391">
    <property type="entry name" value="B3 DOMAIN-CONTAINING PROTEIN OS11G0197600-RELATED"/>
    <property type="match status" value="1"/>
</dbReference>
<feature type="compositionally biased region" description="Low complexity" evidence="6">
    <location>
        <begin position="145"/>
        <end position="155"/>
    </location>
</feature>
<dbReference type="InterPro" id="IPR003340">
    <property type="entry name" value="B3_DNA-bd"/>
</dbReference>
<proteinExistence type="predicted"/>
<evidence type="ECO:0000313" key="9">
    <source>
        <dbReference type="Proteomes" id="UP000316621"/>
    </source>
</evidence>
<evidence type="ECO:0000256" key="2">
    <source>
        <dbReference type="ARBA" id="ARBA00023015"/>
    </source>
</evidence>
<comment type="subcellular location">
    <subcellularLocation>
        <location evidence="1">Nucleus</location>
    </subcellularLocation>
</comment>
<dbReference type="GO" id="GO:0003677">
    <property type="term" value="F:DNA binding"/>
    <property type="evidence" value="ECO:0007669"/>
    <property type="project" value="UniProtKB-KW"/>
</dbReference>
<dbReference type="EMBL" id="CM010720">
    <property type="protein sequence ID" value="RZC66127.1"/>
    <property type="molecule type" value="Genomic_DNA"/>
</dbReference>
<dbReference type="InterPro" id="IPR015300">
    <property type="entry name" value="DNA-bd_pseudobarrel_sf"/>
</dbReference>
<feature type="region of interest" description="Disordered" evidence="6">
    <location>
        <begin position="1"/>
        <end position="21"/>
    </location>
</feature>
<accession>A0A4Y7JZM0</accession>
<keyword evidence="9" id="KW-1185">Reference proteome</keyword>
<protein>
    <recommendedName>
        <fullName evidence="7">TF-B3 domain-containing protein</fullName>
    </recommendedName>
</protein>
<evidence type="ECO:0000259" key="7">
    <source>
        <dbReference type="PROSITE" id="PS50863"/>
    </source>
</evidence>
<sequence length="565" mass="63640">MSSKQMAHQSKKREKMESSASSSPLHFFKIIQAHAIKHKRLGIPEEFLKKFGNELSDSAIIKVPSGSIWRIGLTNTGGVTSFEHGLQEFMEFYSISAGHLLVFRYDGNSTFHVLIFTMSATEIEYPMRSFKTMFKGKAQVIDIDSCSSDSNNENSTQSEPSSSRDSQVNLETEPVDEHDYPKRRKVSAATKRFNTSRVTQLKERALRAAEAFRSEEPFFKAIMHASCVKTGGNMHVPSDFAIPYLQHKTTRVTLRVSDGKSWDVGVLYTQSFYKTTLSKGWPKFALDNHLNTGDVCVFELVDRKKFEINVHIFQVFKTNFRDEAQVIRIDPCSTRSNNETSTQSSSTRGGQVNLETEEPVFCSNVTQSKERALAAAEAFTSDNPFFKAIMCPFNISNGVVNIPGNFATPYLKHKTALVTLSVSDGKLWDVILTSINSGTTTLSNGWKQFVSDNQLNQGDVCVFELVDRKYFVMNVHIFRVFQKTCSSSEKLEIDAPRAGRSKEKSLAAANAFKSKKPYFKMVPAAFSVPYLKHETKVRLRGVDGKTWEMQCNLLHKPDRAKLFKG</sequence>
<gene>
    <name evidence="8" type="ORF">C5167_009820</name>
</gene>
<name>A0A4Y7JZM0_PAPSO</name>
<dbReference type="Gene3D" id="2.40.330.10">
    <property type="entry name" value="DNA-binding pseudobarrel domain"/>
    <property type="match status" value="3"/>
</dbReference>
<keyword evidence="2" id="KW-0805">Transcription regulation</keyword>
<keyword evidence="3" id="KW-0238">DNA-binding</keyword>
<evidence type="ECO:0000256" key="1">
    <source>
        <dbReference type="ARBA" id="ARBA00004123"/>
    </source>
</evidence>
<feature type="domain" description="TF-B3" evidence="7">
    <location>
        <begin position="219"/>
        <end position="316"/>
    </location>
</feature>
<dbReference type="OMA" id="IRTDALC"/>
<dbReference type="SMART" id="SM01019">
    <property type="entry name" value="B3"/>
    <property type="match status" value="3"/>
</dbReference>
<feature type="region of interest" description="Disordered" evidence="6">
    <location>
        <begin position="145"/>
        <end position="182"/>
    </location>
</feature>
<dbReference type="SUPFAM" id="SSF101936">
    <property type="entry name" value="DNA-binding pseudobarrel domain"/>
    <property type="match status" value="3"/>
</dbReference>
<dbReference type="Pfam" id="PF02362">
    <property type="entry name" value="B3"/>
    <property type="match status" value="3"/>
</dbReference>
<feature type="domain" description="TF-B3" evidence="7">
    <location>
        <begin position="26"/>
        <end position="119"/>
    </location>
</feature>
<organism evidence="8 9">
    <name type="scientific">Papaver somniferum</name>
    <name type="common">Opium poppy</name>
    <dbReference type="NCBI Taxonomy" id="3469"/>
    <lineage>
        <taxon>Eukaryota</taxon>
        <taxon>Viridiplantae</taxon>
        <taxon>Streptophyta</taxon>
        <taxon>Embryophyta</taxon>
        <taxon>Tracheophyta</taxon>
        <taxon>Spermatophyta</taxon>
        <taxon>Magnoliopsida</taxon>
        <taxon>Ranunculales</taxon>
        <taxon>Papaveraceae</taxon>
        <taxon>Papaveroideae</taxon>
        <taxon>Papaver</taxon>
    </lineage>
</organism>
<feature type="compositionally biased region" description="Polar residues" evidence="6">
    <location>
        <begin position="156"/>
        <end position="170"/>
    </location>
</feature>
<dbReference type="Proteomes" id="UP000316621">
    <property type="component" value="Chromosome 6"/>
</dbReference>
<feature type="compositionally biased region" description="Low complexity" evidence="6">
    <location>
        <begin position="333"/>
        <end position="347"/>
    </location>
</feature>
<dbReference type="CDD" id="cd10017">
    <property type="entry name" value="B3_DNA"/>
    <property type="match status" value="3"/>
</dbReference>
<dbReference type="InterPro" id="IPR044837">
    <property type="entry name" value="REM16-like"/>
</dbReference>
<evidence type="ECO:0000256" key="6">
    <source>
        <dbReference type="SAM" id="MobiDB-lite"/>
    </source>
</evidence>
<dbReference type="PROSITE" id="PS50863">
    <property type="entry name" value="B3"/>
    <property type="match status" value="3"/>
</dbReference>
<evidence type="ECO:0000256" key="3">
    <source>
        <dbReference type="ARBA" id="ARBA00023125"/>
    </source>
</evidence>
<evidence type="ECO:0000256" key="4">
    <source>
        <dbReference type="ARBA" id="ARBA00023163"/>
    </source>
</evidence>
<dbReference type="GO" id="GO:0005634">
    <property type="term" value="C:nucleus"/>
    <property type="evidence" value="ECO:0007669"/>
    <property type="project" value="UniProtKB-SubCell"/>
</dbReference>
<dbReference type="AlphaFoldDB" id="A0A4Y7JZM0"/>
<dbReference type="Gramene" id="RZC66127">
    <property type="protein sequence ID" value="RZC66127"/>
    <property type="gene ID" value="C5167_009820"/>
</dbReference>